<dbReference type="RefSeq" id="WP_013650800.1">
    <property type="nucleotide sequence ID" value="NC_015259.1"/>
</dbReference>
<dbReference type="PANTHER" id="PTHR34039">
    <property type="entry name" value="UPF0102 PROTEIN YRAN"/>
    <property type="match status" value="1"/>
</dbReference>
<dbReference type="SUPFAM" id="SSF52980">
    <property type="entry name" value="Restriction endonuclease-like"/>
    <property type="match status" value="1"/>
</dbReference>
<organism evidence="3 4">
    <name type="scientific">Polymorphum gilvum (strain LMG 25793 / CGMCC 1.9160 / SL003B-26A1)</name>
    <dbReference type="NCBI Taxonomy" id="991905"/>
    <lineage>
        <taxon>Bacteria</taxon>
        <taxon>Pseudomonadati</taxon>
        <taxon>Pseudomonadota</taxon>
        <taxon>Alphaproteobacteria</taxon>
        <taxon>Rhodobacterales</taxon>
        <taxon>Paracoccaceae</taxon>
        <taxon>Polymorphum</taxon>
    </lineage>
</organism>
<reference evidence="3 4" key="1">
    <citation type="journal article" date="2011" name="J. Bacteriol.">
        <title>Complete genome sequence of Polymorphum gilvum SL003B-26A1T, a crude oil-degrading bacterium from oil-polluted saline soil.</title>
        <authorList>
            <person name="Li S.G."/>
            <person name="Tang Y.Q."/>
            <person name="Nie Y."/>
            <person name="Cai M."/>
            <person name="Wu X.L."/>
        </authorList>
    </citation>
    <scope>NUCLEOTIDE SEQUENCE [LARGE SCALE GENOMIC DNA]</scope>
    <source>
        <strain evidence="4">LMG 25793 / CGMCC 1.9160 / SL003B-26A1</strain>
    </source>
</reference>
<dbReference type="HAMAP" id="MF_00048">
    <property type="entry name" value="UPF0102"/>
    <property type="match status" value="1"/>
</dbReference>
<evidence type="ECO:0000256" key="1">
    <source>
        <dbReference type="ARBA" id="ARBA00006738"/>
    </source>
</evidence>
<dbReference type="OrthoDB" id="9812968at2"/>
<dbReference type="eggNOG" id="COG0792">
    <property type="taxonomic scope" value="Bacteria"/>
</dbReference>
<dbReference type="HOGENOM" id="CLU_115353_0_2_5"/>
<dbReference type="Gene3D" id="3.40.1350.10">
    <property type="match status" value="1"/>
</dbReference>
<comment type="similarity">
    <text evidence="1 2">Belongs to the UPF0102 family.</text>
</comment>
<dbReference type="InterPro" id="IPR011856">
    <property type="entry name" value="tRNA_endonuc-like_dom_sf"/>
</dbReference>
<dbReference type="KEGG" id="pgv:SL003B_0037"/>
<dbReference type="Pfam" id="PF02021">
    <property type="entry name" value="UPF0102"/>
    <property type="match status" value="1"/>
</dbReference>
<protein>
    <recommendedName>
        <fullName evidence="2">UPF0102 protein SL003B_0037</fullName>
    </recommendedName>
</protein>
<dbReference type="STRING" id="991905.SL003B_0037"/>
<dbReference type="EMBL" id="CP002568">
    <property type="protein sequence ID" value="ADZ68476.1"/>
    <property type="molecule type" value="Genomic_DNA"/>
</dbReference>
<evidence type="ECO:0000256" key="2">
    <source>
        <dbReference type="HAMAP-Rule" id="MF_00048"/>
    </source>
</evidence>
<keyword evidence="3" id="KW-0255">Endonuclease</keyword>
<keyword evidence="3" id="KW-0540">Nuclease</keyword>
<dbReference type="GO" id="GO:0003676">
    <property type="term" value="F:nucleic acid binding"/>
    <property type="evidence" value="ECO:0007669"/>
    <property type="project" value="InterPro"/>
</dbReference>
<dbReference type="NCBIfam" id="NF009151">
    <property type="entry name" value="PRK12497.1-5"/>
    <property type="match status" value="1"/>
</dbReference>
<accession>F2IYG3</accession>
<dbReference type="InterPro" id="IPR011335">
    <property type="entry name" value="Restrct_endonuc-II-like"/>
</dbReference>
<dbReference type="Proteomes" id="UP000008130">
    <property type="component" value="Chromosome"/>
</dbReference>
<keyword evidence="4" id="KW-1185">Reference proteome</keyword>
<dbReference type="InterPro" id="IPR003509">
    <property type="entry name" value="UPF0102_YraN-like"/>
</dbReference>
<gene>
    <name evidence="3" type="ordered locus">SL003B_0037</name>
</gene>
<dbReference type="AlphaFoldDB" id="F2IYG3"/>
<name>F2IYG3_POLGS</name>
<evidence type="ECO:0000313" key="4">
    <source>
        <dbReference type="Proteomes" id="UP000008130"/>
    </source>
</evidence>
<keyword evidence="3" id="KW-0378">Hydrolase</keyword>
<dbReference type="PANTHER" id="PTHR34039:SF1">
    <property type="entry name" value="UPF0102 PROTEIN YRAN"/>
    <property type="match status" value="1"/>
</dbReference>
<dbReference type="GO" id="GO:0004519">
    <property type="term" value="F:endonuclease activity"/>
    <property type="evidence" value="ECO:0007669"/>
    <property type="project" value="UniProtKB-KW"/>
</dbReference>
<evidence type="ECO:0000313" key="3">
    <source>
        <dbReference type="EMBL" id="ADZ68476.1"/>
    </source>
</evidence>
<sequence length="128" mass="14371">MSQPPAGPDLDRRRAYRLGLGAETLAAWALRLKGWRILARRFKAGPGEIDLVARKGNIVAFVEVKARRSRDAALEAITPASRRRIVRAAKVFVARHPKAVFHTLRFDVVLVVPGRWPEHIEDAFPDTD</sequence>
<proteinExistence type="inferred from homology"/>